<evidence type="ECO:0000313" key="5">
    <source>
        <dbReference type="EMBL" id="ATX75541.1"/>
    </source>
</evidence>
<dbReference type="GO" id="GO:0005829">
    <property type="term" value="C:cytosol"/>
    <property type="evidence" value="ECO:0007669"/>
    <property type="project" value="TreeGrafter"/>
</dbReference>
<dbReference type="RefSeq" id="WP_100255941.1">
    <property type="nucleotide sequence ID" value="NZ_CP011797.1"/>
</dbReference>
<evidence type="ECO:0000313" key="6">
    <source>
        <dbReference type="Proteomes" id="UP000229757"/>
    </source>
</evidence>
<evidence type="ECO:0000256" key="1">
    <source>
        <dbReference type="ARBA" id="ARBA00010458"/>
    </source>
</evidence>
<evidence type="ECO:0000259" key="4">
    <source>
        <dbReference type="PROSITE" id="PS51770"/>
    </source>
</evidence>
<dbReference type="InterPro" id="IPR033120">
    <property type="entry name" value="HOTDOG_ACOT"/>
</dbReference>
<dbReference type="OrthoDB" id="9801856at2"/>
<comment type="similarity">
    <text evidence="1">Belongs to the acyl coenzyme A hydrolase family.</text>
</comment>
<dbReference type="Gene3D" id="3.10.129.10">
    <property type="entry name" value="Hotdog Thioesterase"/>
    <property type="match status" value="1"/>
</dbReference>
<dbReference type="KEGG" id="rfo:REIFOR_00364"/>
<dbReference type="InterPro" id="IPR006683">
    <property type="entry name" value="Thioestr_dom"/>
</dbReference>
<dbReference type="CDD" id="cd03442">
    <property type="entry name" value="BFIT_BACH"/>
    <property type="match status" value="1"/>
</dbReference>
<dbReference type="PANTHER" id="PTHR11049">
    <property type="entry name" value="ACYL COENZYME A THIOESTER HYDROLASE"/>
    <property type="match status" value="1"/>
</dbReference>
<dbReference type="InterPro" id="IPR040170">
    <property type="entry name" value="Cytosol_ACT"/>
</dbReference>
<dbReference type="GO" id="GO:0006637">
    <property type="term" value="P:acyl-CoA metabolic process"/>
    <property type="evidence" value="ECO:0007669"/>
    <property type="project" value="TreeGrafter"/>
</dbReference>
<name>A0A2K8KNS7_9GAMM</name>
<dbReference type="SUPFAM" id="SSF54637">
    <property type="entry name" value="Thioesterase/thiol ester dehydrase-isomerase"/>
    <property type="match status" value="1"/>
</dbReference>
<protein>
    <submittedName>
        <fullName evidence="5">Acyl-CoA thioester hydrolase</fullName>
    </submittedName>
</protein>
<organism evidence="5 6">
    <name type="scientific">Reinekea forsetii</name>
    <dbReference type="NCBI Taxonomy" id="1336806"/>
    <lineage>
        <taxon>Bacteria</taxon>
        <taxon>Pseudomonadati</taxon>
        <taxon>Pseudomonadota</taxon>
        <taxon>Gammaproteobacteria</taxon>
        <taxon>Oceanospirillales</taxon>
        <taxon>Saccharospirillaceae</taxon>
        <taxon>Reinekea</taxon>
    </lineage>
</organism>
<dbReference type="Pfam" id="PF03061">
    <property type="entry name" value="4HBT"/>
    <property type="match status" value="1"/>
</dbReference>
<accession>A0A2K8KNS7</accession>
<dbReference type="PROSITE" id="PS51770">
    <property type="entry name" value="HOTDOG_ACOT"/>
    <property type="match status" value="1"/>
</dbReference>
<gene>
    <name evidence="5" type="ORF">REIFOR_00364</name>
</gene>
<dbReference type="AlphaFoldDB" id="A0A2K8KNS7"/>
<evidence type="ECO:0000256" key="3">
    <source>
        <dbReference type="PROSITE-ProRule" id="PRU01106"/>
    </source>
</evidence>
<evidence type="ECO:0000256" key="2">
    <source>
        <dbReference type="ARBA" id="ARBA00022801"/>
    </source>
</evidence>
<feature type="domain" description="HotDog ACOT-type" evidence="4">
    <location>
        <begin position="11"/>
        <end position="123"/>
    </location>
</feature>
<dbReference type="PANTHER" id="PTHR11049:SF5">
    <property type="entry name" value="ACYL-COA THIOESTER HYDROLASE YCIA"/>
    <property type="match status" value="1"/>
</dbReference>
<dbReference type="GO" id="GO:0052816">
    <property type="term" value="F:long-chain fatty acyl-CoA hydrolase activity"/>
    <property type="evidence" value="ECO:0007669"/>
    <property type="project" value="TreeGrafter"/>
</dbReference>
<proteinExistence type="inferred from homology"/>
<sequence>MKKLDESNPEPRGELQLRILANRTDANISGDISGGWLVTQMDSAASIVANRIARGRTATMAIGDMSFIRPIKVGSVVCCYTHLISMGRSSARIMVEVWSRMPEDELRHKVTEAEFVYVAIDDNRRIRPIEPRISRADAPD</sequence>
<dbReference type="GO" id="GO:0009062">
    <property type="term" value="P:fatty acid catabolic process"/>
    <property type="evidence" value="ECO:0007669"/>
    <property type="project" value="TreeGrafter"/>
</dbReference>
<keyword evidence="6" id="KW-1185">Reference proteome</keyword>
<dbReference type="Proteomes" id="UP000229757">
    <property type="component" value="Chromosome"/>
</dbReference>
<dbReference type="InterPro" id="IPR029069">
    <property type="entry name" value="HotDog_dom_sf"/>
</dbReference>
<keyword evidence="2 3" id="KW-0378">Hydrolase</keyword>
<reference evidence="5 6" key="1">
    <citation type="journal article" date="2017" name="Environ. Microbiol.">
        <title>Genomic and physiological analyses of 'Reinekea forsetii' reveal a versatile opportunistic lifestyle during spring algae blooms.</title>
        <authorList>
            <person name="Avci B."/>
            <person name="Hahnke R.L."/>
            <person name="Chafee M."/>
            <person name="Fischer T."/>
            <person name="Gruber-Vodicka H."/>
            <person name="Tegetmeyer H.E."/>
            <person name="Harder J."/>
            <person name="Fuchs B.M."/>
            <person name="Amann R.I."/>
            <person name="Teeling H."/>
        </authorList>
    </citation>
    <scope>NUCLEOTIDE SEQUENCE [LARGE SCALE GENOMIC DNA]</scope>
    <source>
        <strain evidence="5 6">Hel1_31_D35</strain>
    </source>
</reference>
<dbReference type="EMBL" id="CP011797">
    <property type="protein sequence ID" value="ATX75541.1"/>
    <property type="molecule type" value="Genomic_DNA"/>
</dbReference>